<dbReference type="GO" id="GO:0046872">
    <property type="term" value="F:metal ion binding"/>
    <property type="evidence" value="ECO:0007669"/>
    <property type="project" value="UniProtKB-KW"/>
</dbReference>
<proteinExistence type="predicted"/>
<dbReference type="GO" id="GO:0003729">
    <property type="term" value="F:mRNA binding"/>
    <property type="evidence" value="ECO:0007669"/>
    <property type="project" value="TreeGrafter"/>
</dbReference>
<protein>
    <submittedName>
        <fullName evidence="1">Putative polynucleotide adenylyltransferase</fullName>
        <ecNumber evidence="1">2.7.7.19</ecNumber>
    </submittedName>
</protein>
<keyword evidence="1" id="KW-0808">Transferase</keyword>
<dbReference type="Gene3D" id="1.10.1410.10">
    <property type="match status" value="1"/>
</dbReference>
<dbReference type="GO" id="GO:0005730">
    <property type="term" value="C:nucleolus"/>
    <property type="evidence" value="ECO:0007669"/>
    <property type="project" value="TreeGrafter"/>
</dbReference>
<dbReference type="Proteomes" id="UP000238479">
    <property type="component" value="Chromosome 2"/>
</dbReference>
<dbReference type="PANTHER" id="PTHR23092">
    <property type="entry name" value="POLY(A) RNA POLYMERASE"/>
    <property type="match status" value="1"/>
</dbReference>
<evidence type="ECO:0000313" key="2">
    <source>
        <dbReference type="Proteomes" id="UP000238479"/>
    </source>
</evidence>
<keyword evidence="1" id="KW-0548">Nucleotidyltransferase</keyword>
<dbReference type="GO" id="GO:0031123">
    <property type="term" value="P:RNA 3'-end processing"/>
    <property type="evidence" value="ECO:0007669"/>
    <property type="project" value="TreeGrafter"/>
</dbReference>
<dbReference type="SUPFAM" id="SSF81631">
    <property type="entry name" value="PAP/OAS1 substrate-binding domain"/>
    <property type="match status" value="1"/>
</dbReference>
<reference evidence="1 2" key="1">
    <citation type="journal article" date="2018" name="Nat. Genet.">
        <title>The Rosa genome provides new insights in the design of modern roses.</title>
        <authorList>
            <person name="Bendahmane M."/>
        </authorList>
    </citation>
    <scope>NUCLEOTIDE SEQUENCE [LARGE SCALE GENOMIC DNA]</scope>
    <source>
        <strain evidence="2">cv. Old Blush</strain>
    </source>
</reference>
<dbReference type="GO" id="GO:0043634">
    <property type="term" value="P:polyadenylation-dependent ncRNA catabolic process"/>
    <property type="evidence" value="ECO:0007669"/>
    <property type="project" value="TreeGrafter"/>
</dbReference>
<evidence type="ECO:0000313" key="1">
    <source>
        <dbReference type="EMBL" id="PRQ53559.1"/>
    </source>
</evidence>
<dbReference type="EC" id="2.7.7.19" evidence="1"/>
<accession>A0A2P6S4G8</accession>
<dbReference type="STRING" id="74649.A0A2P6S4G8"/>
<dbReference type="GO" id="GO:1990817">
    <property type="term" value="F:poly(A) RNA polymerase activity"/>
    <property type="evidence" value="ECO:0007669"/>
    <property type="project" value="UniProtKB-EC"/>
</dbReference>
<dbReference type="GO" id="GO:0031499">
    <property type="term" value="C:TRAMP complex"/>
    <property type="evidence" value="ECO:0007669"/>
    <property type="project" value="TreeGrafter"/>
</dbReference>
<comment type="caution">
    <text evidence="1">The sequence shown here is derived from an EMBL/GenBank/DDBJ whole genome shotgun (WGS) entry which is preliminary data.</text>
</comment>
<organism evidence="1 2">
    <name type="scientific">Rosa chinensis</name>
    <name type="common">China rose</name>
    <dbReference type="NCBI Taxonomy" id="74649"/>
    <lineage>
        <taxon>Eukaryota</taxon>
        <taxon>Viridiplantae</taxon>
        <taxon>Streptophyta</taxon>
        <taxon>Embryophyta</taxon>
        <taxon>Tracheophyta</taxon>
        <taxon>Spermatophyta</taxon>
        <taxon>Magnoliopsida</taxon>
        <taxon>eudicotyledons</taxon>
        <taxon>Gunneridae</taxon>
        <taxon>Pentapetalae</taxon>
        <taxon>rosids</taxon>
        <taxon>fabids</taxon>
        <taxon>Rosales</taxon>
        <taxon>Rosaceae</taxon>
        <taxon>Rosoideae</taxon>
        <taxon>Rosoideae incertae sedis</taxon>
        <taxon>Rosa</taxon>
    </lineage>
</organism>
<dbReference type="AlphaFoldDB" id="A0A2P6S4G8"/>
<gene>
    <name evidence="1" type="ORF">RchiOBHm_Chr2g0167831</name>
</gene>
<sequence length="157" mass="17809">MYLRIASGLLVPEAKLFLHSEDLLYVDKAKPHDRRTMCDSPIVQTKLSNHLQVKDLTEQFPAATPLALALKQFLADCSLDQSYSGGLSSYCLVPLIVRFPQHECLLDRPINQEFGDLLMNFLYFFGNVFDPRQMRISVQGSGVHIKRERGCSIDPTH</sequence>
<dbReference type="PANTHER" id="PTHR23092:SF48">
    <property type="entry name" value="NUCLEOTIDYLTRANSFERASE FAMILY PROTEIN"/>
    <property type="match status" value="1"/>
</dbReference>
<keyword evidence="2" id="KW-1185">Reference proteome</keyword>
<dbReference type="InterPro" id="IPR045862">
    <property type="entry name" value="Trf4-like"/>
</dbReference>
<name>A0A2P6S4G8_ROSCH</name>
<dbReference type="Gramene" id="PRQ53559">
    <property type="protein sequence ID" value="PRQ53559"/>
    <property type="gene ID" value="RchiOBHm_Chr2g0167831"/>
</dbReference>
<dbReference type="EMBL" id="PDCK01000040">
    <property type="protein sequence ID" value="PRQ53559.1"/>
    <property type="molecule type" value="Genomic_DNA"/>
</dbReference>